<feature type="compositionally biased region" description="Basic and acidic residues" evidence="5">
    <location>
        <begin position="1"/>
        <end position="15"/>
    </location>
</feature>
<protein>
    <recommendedName>
        <fullName evidence="6">C3H1-type domain-containing protein</fullName>
    </recommendedName>
</protein>
<sequence length="184" mass="20150">GAERSRAGAAPERRAGSAAGCEHRRKPVTIPASWGGATPRWLQGRSSGSWTKQVVCRYYLHGLCKEGENCRYSHDLSGRQVCFRGQSCIYLHGDICDMPALKHTRRIWSSRLLCSAVRTKCVASAWRLSMRNVSAGGGVPDSLGAGSSSPARSAGSSPPLSFPVNSGWRRRKRSRNLFSSTWRQ</sequence>
<evidence type="ECO:0000259" key="6">
    <source>
        <dbReference type="PROSITE" id="PS50103"/>
    </source>
</evidence>
<evidence type="ECO:0000256" key="5">
    <source>
        <dbReference type="SAM" id="MobiDB-lite"/>
    </source>
</evidence>
<dbReference type="Ensembl" id="ENSBMST00010012987.1">
    <property type="protein sequence ID" value="ENSBMSP00010011679.1"/>
    <property type="gene ID" value="ENSBMSG00010008562.1"/>
</dbReference>
<proteinExistence type="predicted"/>
<feature type="region of interest" description="Disordered" evidence="5">
    <location>
        <begin position="1"/>
        <end position="22"/>
    </location>
</feature>
<accession>A0A8C0CV86</accession>
<dbReference type="SMART" id="SM00356">
    <property type="entry name" value="ZnF_C3H1"/>
    <property type="match status" value="1"/>
</dbReference>
<dbReference type="Gene3D" id="4.10.1000.10">
    <property type="entry name" value="Zinc finger, CCCH-type"/>
    <property type="match status" value="1"/>
</dbReference>
<keyword evidence="1 4" id="KW-0479">Metal-binding</keyword>
<feature type="zinc finger region" description="C3H1-type" evidence="4">
    <location>
        <begin position="50"/>
        <end position="77"/>
    </location>
</feature>
<evidence type="ECO:0000256" key="2">
    <source>
        <dbReference type="ARBA" id="ARBA00022771"/>
    </source>
</evidence>
<dbReference type="InterPro" id="IPR036855">
    <property type="entry name" value="Znf_CCCH_sf"/>
</dbReference>
<dbReference type="AlphaFoldDB" id="A0A8C0CV86"/>
<evidence type="ECO:0000256" key="4">
    <source>
        <dbReference type="PROSITE-ProRule" id="PRU00723"/>
    </source>
</evidence>
<reference evidence="7" key="1">
    <citation type="submission" date="2023-09" db="UniProtKB">
        <authorList>
            <consortium name="Ensembl"/>
        </authorList>
    </citation>
    <scope>IDENTIFICATION</scope>
</reference>
<evidence type="ECO:0000313" key="7">
    <source>
        <dbReference type="Ensembl" id="ENSBMSP00010011679.1"/>
    </source>
</evidence>
<dbReference type="InterPro" id="IPR000571">
    <property type="entry name" value="Znf_CCCH"/>
</dbReference>
<dbReference type="GeneTree" id="ENSGT00950000185118"/>
<dbReference type="PROSITE" id="PS50103">
    <property type="entry name" value="ZF_C3H1"/>
    <property type="match status" value="1"/>
</dbReference>
<name>A0A8C0CV86_BALMU</name>
<dbReference type="InterPro" id="IPR041367">
    <property type="entry name" value="Znf-CCCH_4"/>
</dbReference>
<keyword evidence="2 4" id="KW-0863">Zinc-finger</keyword>
<keyword evidence="3 4" id="KW-0862">Zinc</keyword>
<dbReference type="SUPFAM" id="SSF90229">
    <property type="entry name" value="CCCH zinc finger"/>
    <property type="match status" value="1"/>
</dbReference>
<feature type="region of interest" description="Disordered" evidence="5">
    <location>
        <begin position="141"/>
        <end position="184"/>
    </location>
</feature>
<feature type="compositionally biased region" description="Low complexity" evidence="5">
    <location>
        <begin position="142"/>
        <end position="159"/>
    </location>
</feature>
<feature type="domain" description="C3H1-type" evidence="6">
    <location>
        <begin position="50"/>
        <end position="77"/>
    </location>
</feature>
<organism evidence="7">
    <name type="scientific">Balaenoptera musculus</name>
    <name type="common">Blue whale</name>
    <dbReference type="NCBI Taxonomy" id="9771"/>
    <lineage>
        <taxon>Eukaryota</taxon>
        <taxon>Metazoa</taxon>
        <taxon>Chordata</taxon>
        <taxon>Craniata</taxon>
        <taxon>Vertebrata</taxon>
        <taxon>Euteleostomi</taxon>
        <taxon>Mammalia</taxon>
        <taxon>Eutheria</taxon>
        <taxon>Laurasiatheria</taxon>
        <taxon>Artiodactyla</taxon>
        <taxon>Whippomorpha</taxon>
        <taxon>Cetacea</taxon>
        <taxon>Mysticeti</taxon>
        <taxon>Balaenopteridae</taxon>
        <taxon>Balaenoptera</taxon>
    </lineage>
</organism>
<dbReference type="Pfam" id="PF18044">
    <property type="entry name" value="zf-CCCH_4"/>
    <property type="match status" value="1"/>
</dbReference>
<evidence type="ECO:0000256" key="3">
    <source>
        <dbReference type="ARBA" id="ARBA00022833"/>
    </source>
</evidence>
<evidence type="ECO:0000256" key="1">
    <source>
        <dbReference type="ARBA" id="ARBA00022723"/>
    </source>
</evidence>
<dbReference type="GO" id="GO:0008270">
    <property type="term" value="F:zinc ion binding"/>
    <property type="evidence" value="ECO:0007669"/>
    <property type="project" value="UniProtKB-KW"/>
</dbReference>